<organism evidence="3 4">
    <name type="scientific">Grylomicrobium aquisgranensis</name>
    <dbReference type="NCBI Taxonomy" id="2926318"/>
    <lineage>
        <taxon>Bacteria</taxon>
        <taxon>Bacillati</taxon>
        <taxon>Bacillota</taxon>
        <taxon>Erysipelotrichia</taxon>
        <taxon>Erysipelotrichales</taxon>
        <taxon>Erysipelotrichaceae</taxon>
        <taxon>Grylomicrobium</taxon>
    </lineage>
</organism>
<dbReference type="InterPro" id="IPR014001">
    <property type="entry name" value="Helicase_ATP-bd"/>
</dbReference>
<evidence type="ECO:0000259" key="2">
    <source>
        <dbReference type="PROSITE" id="PS51192"/>
    </source>
</evidence>
<dbReference type="InterPro" id="IPR027417">
    <property type="entry name" value="P-loop_NTPase"/>
</dbReference>
<dbReference type="InterPro" id="IPR006935">
    <property type="entry name" value="Helicase/UvrB_N"/>
</dbReference>
<dbReference type="RefSeq" id="WP_370596733.1">
    <property type="nucleotide sequence ID" value="NZ_JALBUR010000056.1"/>
</dbReference>
<sequence length="979" mass="110353">MRLTLFPFQERAVNALRDTVSEAQMEYQHNHRPQVISYTAPTGAGKTIIMSALMENIFNETAFYSAQPDTVFLWLSDSPELNRQSMDKIDRKADKIALNQCVFIDDASFDQEEFDDGRIYFLNTQKLGKSSNLTKRSDSRQYTIWETIRNTVYDKGDRLILIIDEAHRGMTGKDAAQATTIMQKFIKGDSVNKVKPMPLVIGMSATPKRFNVLVTNAATSTIRRVVTTADEVRSSGLLKDKIYADYPSSQNNDMAMLQAAMDEWRSKCEHWKQYCTDQHYAQVNPIFILQVRNGTHGNISDTDLDECLQIMENRLGYQFTEGEVVQAFGDHSEALTINGLKVPHINASEIEDNKDIKVVIFKDSLSTGWDCPRAETMMSMRGAQDETYIAQLLGRMIRTPLQCRVKVDDTLNNVHLFLPYFNKETVSEIVKSINDNEGSELAAEIESEDVSDVNETWTVHGTHQTDSVSYTSDKTNASETAAVKDSNAISNQLPDQAATRQASNNSSAPITSTNTGESETLDKNDDNSAEQKSMPSETLVNTPENASNPAQDHNKSAANETTDHELGGLFAGIEETHTKPKPAADPQPSYTPLFDGNAIRDAVNDMCLPTYEVKNFSNPSSNYLTAMFRLAHFLDRSMLYQNAISDIDTDIADMIHAYVDQLKADGKYDDLRKKAMEFDLNSQVFDVYGNSLDNEVHTAKLVTDTDLDRQLRRAEAILGNDGISYWYGNKYHNPADPSAFKVDVILFSASPTCRMKLANYAEKKFHELADTYRRKTAKLDEKAQKDYNLIVSNADNISKHNFVLPASLRPYNETGGKVYKDHLFCNDKGEARINLNPWEEATLAEEEKRPDFVCWIRNPSRGKWALCLPYVKNDENHGMYPDFLIIRKDDSGYILDILEPHDPSREDNLGKAKGLAKYARENPEVGRVQLIRMSKDPLGKANLRRLDLTLTAVNDKVKKAVSNEELNHIFDTDGFFDEG</sequence>
<gene>
    <name evidence="3" type="ORF">MOZ60_11145</name>
</gene>
<feature type="compositionally biased region" description="Polar residues" evidence="1">
    <location>
        <begin position="530"/>
        <end position="560"/>
    </location>
</feature>
<dbReference type="SUPFAM" id="SSF52540">
    <property type="entry name" value="P-loop containing nucleoside triphosphate hydrolases"/>
    <property type="match status" value="2"/>
</dbReference>
<dbReference type="PANTHER" id="PTHR47396">
    <property type="entry name" value="TYPE I RESTRICTION ENZYME ECOKI R PROTEIN"/>
    <property type="match status" value="1"/>
</dbReference>
<dbReference type="GO" id="GO:0005524">
    <property type="term" value="F:ATP binding"/>
    <property type="evidence" value="ECO:0007669"/>
    <property type="project" value="InterPro"/>
</dbReference>
<feature type="compositionally biased region" description="Polar residues" evidence="1">
    <location>
        <begin position="461"/>
        <end position="479"/>
    </location>
</feature>
<keyword evidence="4" id="KW-1185">Reference proteome</keyword>
<evidence type="ECO:0000313" key="4">
    <source>
        <dbReference type="Proteomes" id="UP001286174"/>
    </source>
</evidence>
<dbReference type="Gene3D" id="3.40.50.300">
    <property type="entry name" value="P-loop containing nucleotide triphosphate hydrolases"/>
    <property type="match status" value="2"/>
</dbReference>
<feature type="compositionally biased region" description="Polar residues" evidence="1">
    <location>
        <begin position="487"/>
        <end position="518"/>
    </location>
</feature>
<dbReference type="Pfam" id="PF04851">
    <property type="entry name" value="ResIII"/>
    <property type="match status" value="1"/>
</dbReference>
<feature type="domain" description="Helicase ATP-binding" evidence="2">
    <location>
        <begin position="27"/>
        <end position="225"/>
    </location>
</feature>
<keyword evidence="3" id="KW-0378">Hydrolase</keyword>
<dbReference type="Proteomes" id="UP001286174">
    <property type="component" value="Unassembled WGS sequence"/>
</dbReference>
<keyword evidence="3" id="KW-0067">ATP-binding</keyword>
<dbReference type="GO" id="GO:0000403">
    <property type="term" value="F:Y-form DNA binding"/>
    <property type="evidence" value="ECO:0007669"/>
    <property type="project" value="TreeGrafter"/>
</dbReference>
<dbReference type="SMART" id="SM00487">
    <property type="entry name" value="DEXDc"/>
    <property type="match status" value="1"/>
</dbReference>
<name>A0AB35U6V5_9FIRM</name>
<dbReference type="GO" id="GO:0061749">
    <property type="term" value="F:forked DNA-dependent helicase activity"/>
    <property type="evidence" value="ECO:0007669"/>
    <property type="project" value="TreeGrafter"/>
</dbReference>
<accession>A0AB35U6V5</accession>
<comment type="caution">
    <text evidence="3">The sequence shown here is derived from an EMBL/GenBank/DDBJ whole genome shotgun (WGS) entry which is preliminary data.</text>
</comment>
<feature type="region of interest" description="Disordered" evidence="1">
    <location>
        <begin position="461"/>
        <end position="560"/>
    </location>
</feature>
<proteinExistence type="predicted"/>
<keyword evidence="3" id="KW-0547">Nucleotide-binding</keyword>
<evidence type="ECO:0000256" key="1">
    <source>
        <dbReference type="SAM" id="MobiDB-lite"/>
    </source>
</evidence>
<dbReference type="InterPro" id="IPR050742">
    <property type="entry name" value="Helicase_Restrict-Modif_Enz"/>
</dbReference>
<dbReference type="PROSITE" id="PS51192">
    <property type="entry name" value="HELICASE_ATP_BIND_1"/>
    <property type="match status" value="1"/>
</dbReference>
<dbReference type="GO" id="GO:0016787">
    <property type="term" value="F:hydrolase activity"/>
    <property type="evidence" value="ECO:0007669"/>
    <property type="project" value="InterPro"/>
</dbReference>
<keyword evidence="3" id="KW-0347">Helicase</keyword>
<dbReference type="PANTHER" id="PTHR47396:SF1">
    <property type="entry name" value="ATP-DEPENDENT HELICASE IRC3-RELATED"/>
    <property type="match status" value="1"/>
</dbReference>
<dbReference type="EMBL" id="JALBUR010000056">
    <property type="protein sequence ID" value="MDX8420634.1"/>
    <property type="molecule type" value="Genomic_DNA"/>
</dbReference>
<protein>
    <submittedName>
        <fullName evidence="3">DEAD/DEAH box helicase family protein</fullName>
    </submittedName>
</protein>
<dbReference type="GO" id="GO:0036121">
    <property type="term" value="F:double-stranded DNA helicase activity"/>
    <property type="evidence" value="ECO:0007669"/>
    <property type="project" value="TreeGrafter"/>
</dbReference>
<evidence type="ECO:0000313" key="3">
    <source>
        <dbReference type="EMBL" id="MDX8420634.1"/>
    </source>
</evidence>
<reference evidence="3 4" key="1">
    <citation type="submission" date="2022-03" db="EMBL/GenBank/DDBJ databases">
        <title>Novel taxa within the pig intestine.</title>
        <authorList>
            <person name="Wylensek D."/>
            <person name="Bishof K."/>
            <person name="Afrizal A."/>
            <person name="Clavel T."/>
        </authorList>
    </citation>
    <scope>NUCLEOTIDE SEQUENCE [LARGE SCALE GENOMIC DNA]</scope>
    <source>
        <strain evidence="3 4">CLA-KB-P133</strain>
    </source>
</reference>
<dbReference type="AlphaFoldDB" id="A0AB35U6V5"/>